<sequence>MALFSKPTARALAILDLLTANPQDAFGLTDITRKLGLNKATCHAILTTMAHYGFLVQDPRSKAYRLGPNIVAAGNAAFALFPVLEYARPELESLAQRLNMGCGAAGRSGRNLVLLAHYGHSNPAQSPYQLGMRLPFMAPLGASFIAWSPARQLEQWLQTGEQQLGEALDDKLDQQLRISVIAIRARGFEVTLKTEAEETLFDDLTQLRGTWDIETLEQVTSKYQKALLQSHYHLDRIDPGSRYPVCNITVPVFGYDQLPELMFSTGSINRDLSGKEILEIAEQLKAAAERARLAAARAYNRTQT</sequence>
<accession>A0A7W4W3J8</accession>
<feature type="domain" description="IclR-ED" evidence="5">
    <location>
        <begin position="69"/>
        <end position="297"/>
    </location>
</feature>
<dbReference type="InterPro" id="IPR036388">
    <property type="entry name" value="WH-like_DNA-bd_sf"/>
</dbReference>
<dbReference type="Proteomes" id="UP000537130">
    <property type="component" value="Unassembled WGS sequence"/>
</dbReference>
<dbReference type="PROSITE" id="PS51078">
    <property type="entry name" value="ICLR_ED"/>
    <property type="match status" value="1"/>
</dbReference>
<comment type="caution">
    <text evidence="6">The sequence shown here is derived from an EMBL/GenBank/DDBJ whole genome shotgun (WGS) entry which is preliminary data.</text>
</comment>
<dbReference type="PANTHER" id="PTHR30136:SF35">
    <property type="entry name" value="HTH-TYPE TRANSCRIPTIONAL REGULATOR RV1719"/>
    <property type="match status" value="1"/>
</dbReference>
<evidence type="ECO:0000259" key="4">
    <source>
        <dbReference type="PROSITE" id="PS51077"/>
    </source>
</evidence>
<dbReference type="SUPFAM" id="SSF55781">
    <property type="entry name" value="GAF domain-like"/>
    <property type="match status" value="1"/>
</dbReference>
<protein>
    <submittedName>
        <fullName evidence="6">DNA-binding IclR family transcriptional regulator</fullName>
    </submittedName>
</protein>
<dbReference type="AlphaFoldDB" id="A0A7W4W3J8"/>
<dbReference type="GO" id="GO:0003677">
    <property type="term" value="F:DNA binding"/>
    <property type="evidence" value="ECO:0007669"/>
    <property type="project" value="UniProtKB-KW"/>
</dbReference>
<dbReference type="InterPro" id="IPR005471">
    <property type="entry name" value="Tscrpt_reg_IclR_N"/>
</dbReference>
<keyword evidence="1" id="KW-0805">Transcription regulation</keyword>
<keyword evidence="2 6" id="KW-0238">DNA-binding</keyword>
<dbReference type="SMART" id="SM00346">
    <property type="entry name" value="HTH_ICLR"/>
    <property type="match status" value="1"/>
</dbReference>
<dbReference type="Pfam" id="PF09339">
    <property type="entry name" value="HTH_IclR"/>
    <property type="match status" value="1"/>
</dbReference>
<feature type="domain" description="HTH iclR-type" evidence="4">
    <location>
        <begin position="5"/>
        <end position="68"/>
    </location>
</feature>
<dbReference type="InterPro" id="IPR036390">
    <property type="entry name" value="WH_DNA-bd_sf"/>
</dbReference>
<dbReference type="Gene3D" id="3.30.450.40">
    <property type="match status" value="1"/>
</dbReference>
<dbReference type="RefSeq" id="WP_183409191.1">
    <property type="nucleotide sequence ID" value="NZ_JACHWY010000001.1"/>
</dbReference>
<evidence type="ECO:0000259" key="5">
    <source>
        <dbReference type="PROSITE" id="PS51078"/>
    </source>
</evidence>
<dbReference type="PANTHER" id="PTHR30136">
    <property type="entry name" value="HELIX-TURN-HELIX TRANSCRIPTIONAL REGULATOR, ICLR FAMILY"/>
    <property type="match status" value="1"/>
</dbReference>
<dbReference type="SUPFAM" id="SSF46785">
    <property type="entry name" value="Winged helix' DNA-binding domain"/>
    <property type="match status" value="1"/>
</dbReference>
<reference evidence="6 7" key="1">
    <citation type="submission" date="2020-08" db="EMBL/GenBank/DDBJ databases">
        <title>Genomic Encyclopedia of Type Strains, Phase III (KMG-III): the genomes of soil and plant-associated and newly described type strains.</title>
        <authorList>
            <person name="Whitman W."/>
        </authorList>
    </citation>
    <scope>NUCLEOTIDE SEQUENCE [LARGE SCALE GENOMIC DNA]</scope>
    <source>
        <strain evidence="6 7">CECT 8654</strain>
    </source>
</reference>
<keyword evidence="3" id="KW-0804">Transcription</keyword>
<dbReference type="Gene3D" id="1.10.10.10">
    <property type="entry name" value="Winged helix-like DNA-binding domain superfamily/Winged helix DNA-binding domain"/>
    <property type="match status" value="1"/>
</dbReference>
<proteinExistence type="predicted"/>
<dbReference type="GO" id="GO:0045892">
    <property type="term" value="P:negative regulation of DNA-templated transcription"/>
    <property type="evidence" value="ECO:0007669"/>
    <property type="project" value="TreeGrafter"/>
</dbReference>
<keyword evidence="7" id="KW-1185">Reference proteome</keyword>
<evidence type="ECO:0000256" key="3">
    <source>
        <dbReference type="ARBA" id="ARBA00023163"/>
    </source>
</evidence>
<name>A0A7W4W3J8_9GAMM</name>
<dbReference type="InterPro" id="IPR029016">
    <property type="entry name" value="GAF-like_dom_sf"/>
</dbReference>
<evidence type="ECO:0000313" key="6">
    <source>
        <dbReference type="EMBL" id="MBB3046498.1"/>
    </source>
</evidence>
<gene>
    <name evidence="6" type="ORF">FHR99_000734</name>
</gene>
<evidence type="ECO:0000313" key="7">
    <source>
        <dbReference type="Proteomes" id="UP000537130"/>
    </source>
</evidence>
<dbReference type="GO" id="GO:0003700">
    <property type="term" value="F:DNA-binding transcription factor activity"/>
    <property type="evidence" value="ECO:0007669"/>
    <property type="project" value="TreeGrafter"/>
</dbReference>
<dbReference type="PROSITE" id="PS51077">
    <property type="entry name" value="HTH_ICLR"/>
    <property type="match status" value="1"/>
</dbReference>
<dbReference type="InterPro" id="IPR014757">
    <property type="entry name" value="Tscrpt_reg_IclR_C"/>
</dbReference>
<dbReference type="EMBL" id="JACHWY010000001">
    <property type="protein sequence ID" value="MBB3046498.1"/>
    <property type="molecule type" value="Genomic_DNA"/>
</dbReference>
<dbReference type="InterPro" id="IPR050707">
    <property type="entry name" value="HTH_MetabolicPath_Reg"/>
</dbReference>
<organism evidence="6 7">
    <name type="scientific">Litorivivens lipolytica</name>
    <dbReference type="NCBI Taxonomy" id="1524264"/>
    <lineage>
        <taxon>Bacteria</taxon>
        <taxon>Pseudomonadati</taxon>
        <taxon>Pseudomonadota</taxon>
        <taxon>Gammaproteobacteria</taxon>
        <taxon>Litorivivens</taxon>
    </lineage>
</organism>
<evidence type="ECO:0000256" key="1">
    <source>
        <dbReference type="ARBA" id="ARBA00023015"/>
    </source>
</evidence>
<evidence type="ECO:0000256" key="2">
    <source>
        <dbReference type="ARBA" id="ARBA00023125"/>
    </source>
</evidence>